<comment type="similarity">
    <text evidence="2 10">Belongs to the GSP K family.</text>
</comment>
<evidence type="ECO:0000313" key="14">
    <source>
        <dbReference type="EMBL" id="GGB35220.1"/>
    </source>
</evidence>
<dbReference type="GO" id="GO:0005886">
    <property type="term" value="C:plasma membrane"/>
    <property type="evidence" value="ECO:0007669"/>
    <property type="project" value="UniProtKB-SubCell"/>
</dbReference>
<evidence type="ECO:0000259" key="12">
    <source>
        <dbReference type="Pfam" id="PF03934"/>
    </source>
</evidence>
<comment type="caution">
    <text evidence="14">The sequence shown here is derived from an EMBL/GenBank/DDBJ whole genome shotgun (WGS) entry which is preliminary data.</text>
</comment>
<evidence type="ECO:0000259" key="13">
    <source>
        <dbReference type="Pfam" id="PF21687"/>
    </source>
</evidence>
<sequence>MRTEPPGHERGAALLTVLMLVAVIAVMAGTALEKLRLSTRLSGNAAAMEQARAFAVATEALATIRVGDLLQNAGQRVTLLGNWSDAPFGMPLEGGGLATARVTDGGNCFNLNGLVNQVAPGVYASNPGARVQFTRLMRLVGVPGQVADQIAAGAADWIDTDSDQQAGGAEDARYTGQQLAYRTAGTLMADPSEMRAVIGMTPRVYEQLRPWICTLPQASPAQININTLLPEQAPLLAMLAPDTLSVEAARQLLLRRPLAGWSTPSAIWTGTAAPVEAGSQTAITTRWFALRIDVALPGAQIQEHALIDATRLPVRLVSRQWGEEP</sequence>
<gene>
    <name evidence="14" type="primary">xcsK</name>
    <name evidence="14" type="ORF">GCM10011380_25770</name>
</gene>
<evidence type="ECO:0000256" key="11">
    <source>
        <dbReference type="SAM" id="Phobius"/>
    </source>
</evidence>
<keyword evidence="6 11" id="KW-0812">Transmembrane</keyword>
<dbReference type="EMBL" id="BMIH01000003">
    <property type="protein sequence ID" value="GGB35220.1"/>
    <property type="molecule type" value="Genomic_DNA"/>
</dbReference>
<keyword evidence="5 10" id="KW-0997">Cell inner membrane</keyword>
<dbReference type="GO" id="GO:0009306">
    <property type="term" value="P:protein secretion"/>
    <property type="evidence" value="ECO:0007669"/>
    <property type="project" value="InterPro"/>
</dbReference>
<evidence type="ECO:0000256" key="2">
    <source>
        <dbReference type="ARBA" id="ARBA00007246"/>
    </source>
</evidence>
<evidence type="ECO:0000256" key="10">
    <source>
        <dbReference type="PIRNR" id="PIRNR002786"/>
    </source>
</evidence>
<dbReference type="PANTHER" id="PTHR38831:SF1">
    <property type="entry name" value="TYPE II SECRETION SYSTEM PROTEIN K-RELATED"/>
    <property type="match status" value="1"/>
</dbReference>
<feature type="domain" description="T2SS protein K first SAM-like" evidence="13">
    <location>
        <begin position="107"/>
        <end position="217"/>
    </location>
</feature>
<keyword evidence="15" id="KW-1185">Reference proteome</keyword>
<evidence type="ECO:0000256" key="4">
    <source>
        <dbReference type="ARBA" id="ARBA00022475"/>
    </source>
</evidence>
<dbReference type="RefSeq" id="WP_188659174.1">
    <property type="nucleotide sequence ID" value="NZ_BMIH01000003.1"/>
</dbReference>
<dbReference type="InterPro" id="IPR005628">
    <property type="entry name" value="GspK"/>
</dbReference>
<keyword evidence="7" id="KW-0653">Protein transport</keyword>
<feature type="domain" description="T2SS protein K second SAM-like" evidence="12">
    <location>
        <begin position="223"/>
        <end position="273"/>
    </location>
</feature>
<proteinExistence type="inferred from homology"/>
<evidence type="ECO:0000256" key="9">
    <source>
        <dbReference type="ARBA" id="ARBA00023136"/>
    </source>
</evidence>
<dbReference type="Gene3D" id="1.10.40.60">
    <property type="entry name" value="EpsJ-like"/>
    <property type="match status" value="2"/>
</dbReference>
<evidence type="ECO:0000256" key="5">
    <source>
        <dbReference type="ARBA" id="ARBA00022519"/>
    </source>
</evidence>
<evidence type="ECO:0000256" key="1">
    <source>
        <dbReference type="ARBA" id="ARBA00004533"/>
    </source>
</evidence>
<reference evidence="14" key="1">
    <citation type="journal article" date="2014" name="Int. J. Syst. Evol. Microbiol.">
        <title>Complete genome sequence of Corynebacterium casei LMG S-19264T (=DSM 44701T), isolated from a smear-ripened cheese.</title>
        <authorList>
            <consortium name="US DOE Joint Genome Institute (JGI-PGF)"/>
            <person name="Walter F."/>
            <person name="Albersmeier A."/>
            <person name="Kalinowski J."/>
            <person name="Ruckert C."/>
        </authorList>
    </citation>
    <scope>NUCLEOTIDE SEQUENCE</scope>
    <source>
        <strain evidence="14">CGMCC 1.15330</strain>
    </source>
</reference>
<dbReference type="InterPro" id="IPR049031">
    <property type="entry name" value="T2SSK_SAM-like_1st"/>
</dbReference>
<comment type="subcellular location">
    <subcellularLocation>
        <location evidence="1 10">Cell inner membrane</location>
    </subcellularLocation>
</comment>
<evidence type="ECO:0000256" key="7">
    <source>
        <dbReference type="ARBA" id="ARBA00022927"/>
    </source>
</evidence>
<dbReference type="AlphaFoldDB" id="A0A916T902"/>
<protein>
    <recommendedName>
        <fullName evidence="10">Type II secretion system protein K</fullName>
    </recommendedName>
</protein>
<evidence type="ECO:0000256" key="3">
    <source>
        <dbReference type="ARBA" id="ARBA00022448"/>
    </source>
</evidence>
<dbReference type="Pfam" id="PF03934">
    <property type="entry name" value="T2SSK"/>
    <property type="match status" value="1"/>
</dbReference>
<dbReference type="InterPro" id="IPR045584">
    <property type="entry name" value="Pilin-like"/>
</dbReference>
<organism evidence="14 15">
    <name type="scientific">Sphingomonas metalli</name>
    <dbReference type="NCBI Taxonomy" id="1779358"/>
    <lineage>
        <taxon>Bacteria</taxon>
        <taxon>Pseudomonadati</taxon>
        <taxon>Pseudomonadota</taxon>
        <taxon>Alphaproteobacteria</taxon>
        <taxon>Sphingomonadales</taxon>
        <taxon>Sphingomonadaceae</taxon>
        <taxon>Sphingomonas</taxon>
    </lineage>
</organism>
<keyword evidence="3 10" id="KW-0813">Transport</keyword>
<dbReference type="NCBIfam" id="NF037980">
    <property type="entry name" value="T2SS_GspK"/>
    <property type="match status" value="1"/>
</dbReference>
<reference evidence="14" key="2">
    <citation type="submission" date="2020-09" db="EMBL/GenBank/DDBJ databases">
        <authorList>
            <person name="Sun Q."/>
            <person name="Zhou Y."/>
        </authorList>
    </citation>
    <scope>NUCLEOTIDE SEQUENCE</scope>
    <source>
        <strain evidence="14">CGMCC 1.15330</strain>
    </source>
</reference>
<dbReference type="PANTHER" id="PTHR38831">
    <property type="entry name" value="TYPE II SECRETION SYSTEM PROTEIN K"/>
    <property type="match status" value="1"/>
</dbReference>
<feature type="transmembrane region" description="Helical" evidence="11">
    <location>
        <begin position="12"/>
        <end position="32"/>
    </location>
</feature>
<evidence type="ECO:0000256" key="8">
    <source>
        <dbReference type="ARBA" id="ARBA00022989"/>
    </source>
</evidence>
<dbReference type="InterPro" id="IPR038072">
    <property type="entry name" value="GspK_central_sf"/>
</dbReference>
<keyword evidence="9 10" id="KW-0472">Membrane</keyword>
<dbReference type="SUPFAM" id="SSF54523">
    <property type="entry name" value="Pili subunits"/>
    <property type="match status" value="1"/>
</dbReference>
<dbReference type="Proteomes" id="UP000623067">
    <property type="component" value="Unassembled WGS sequence"/>
</dbReference>
<keyword evidence="4 10" id="KW-1003">Cell membrane</keyword>
<evidence type="ECO:0000256" key="6">
    <source>
        <dbReference type="ARBA" id="ARBA00022692"/>
    </source>
</evidence>
<evidence type="ECO:0000313" key="15">
    <source>
        <dbReference type="Proteomes" id="UP000623067"/>
    </source>
</evidence>
<dbReference type="Gene3D" id="3.30.1300.30">
    <property type="entry name" value="GSPII I/J protein-like"/>
    <property type="match status" value="1"/>
</dbReference>
<accession>A0A916T902</accession>
<dbReference type="Pfam" id="PF21687">
    <property type="entry name" value="T2SSK_1st"/>
    <property type="match status" value="1"/>
</dbReference>
<dbReference type="InterPro" id="IPR049179">
    <property type="entry name" value="T2SSK_SAM-like_2nd"/>
</dbReference>
<dbReference type="SUPFAM" id="SSF158544">
    <property type="entry name" value="GspK insert domain-like"/>
    <property type="match status" value="2"/>
</dbReference>
<dbReference type="PIRSF" id="PIRSF002786">
    <property type="entry name" value="XcpX"/>
    <property type="match status" value="1"/>
</dbReference>
<name>A0A916T902_9SPHN</name>
<keyword evidence="8 11" id="KW-1133">Transmembrane helix</keyword>